<reference evidence="1" key="1">
    <citation type="submission" date="2018-04" db="EMBL/GenBank/DDBJ databases">
        <title>Whole genome sequencing of Hypsizygus marmoreus.</title>
        <authorList>
            <person name="Choi I.-G."/>
            <person name="Min B."/>
            <person name="Kim J.-G."/>
            <person name="Kim S."/>
            <person name="Oh Y.-L."/>
            <person name="Kong W.-S."/>
            <person name="Park H."/>
            <person name="Jeong J."/>
            <person name="Song E.-S."/>
        </authorList>
    </citation>
    <scope>NUCLEOTIDE SEQUENCE [LARGE SCALE GENOMIC DNA]</scope>
    <source>
        <strain evidence="1">51987-8</strain>
    </source>
</reference>
<evidence type="ECO:0000313" key="2">
    <source>
        <dbReference type="Proteomes" id="UP000076154"/>
    </source>
</evidence>
<gene>
    <name evidence="1" type="ORF">Hypma_009421</name>
</gene>
<evidence type="ECO:0000313" key="1">
    <source>
        <dbReference type="EMBL" id="RDB23479.1"/>
    </source>
</evidence>
<comment type="caution">
    <text evidence="1">The sequence shown here is derived from an EMBL/GenBank/DDBJ whole genome shotgun (WGS) entry which is preliminary data.</text>
</comment>
<dbReference type="PROSITE" id="PS51257">
    <property type="entry name" value="PROKAR_LIPOPROTEIN"/>
    <property type="match status" value="1"/>
</dbReference>
<proteinExistence type="predicted"/>
<dbReference type="InParanoid" id="A0A369JMM4"/>
<dbReference type="EMBL" id="LUEZ02000046">
    <property type="protein sequence ID" value="RDB23479.1"/>
    <property type="molecule type" value="Genomic_DNA"/>
</dbReference>
<sequence length="171" mass="18807">MALRIMIHSRSPYPLGVGFYACEAYGMLNASPGLRTPYSPAKSSNHNDHPYSLIPTPSDCSVVQDDASDHHCSNLTHDSRSFHYIKLSTPHQLPPGDPLANLLDVRTSTYAGTSRVTGGLVNRPFETVRDHGLRSDSHPVATVCLSDCRHKFNPSSDDETPFLGESLPRFM</sequence>
<accession>A0A369JMM4</accession>
<keyword evidence="2" id="KW-1185">Reference proteome</keyword>
<organism evidence="1 2">
    <name type="scientific">Hypsizygus marmoreus</name>
    <name type="common">White beech mushroom</name>
    <name type="synonym">Agaricus marmoreus</name>
    <dbReference type="NCBI Taxonomy" id="39966"/>
    <lineage>
        <taxon>Eukaryota</taxon>
        <taxon>Fungi</taxon>
        <taxon>Dikarya</taxon>
        <taxon>Basidiomycota</taxon>
        <taxon>Agaricomycotina</taxon>
        <taxon>Agaricomycetes</taxon>
        <taxon>Agaricomycetidae</taxon>
        <taxon>Agaricales</taxon>
        <taxon>Tricholomatineae</taxon>
        <taxon>Lyophyllaceae</taxon>
        <taxon>Hypsizygus</taxon>
    </lineage>
</organism>
<dbReference type="AlphaFoldDB" id="A0A369JMM4"/>
<dbReference type="Proteomes" id="UP000076154">
    <property type="component" value="Unassembled WGS sequence"/>
</dbReference>
<protein>
    <submittedName>
        <fullName evidence="1">Uncharacterized protein</fullName>
    </submittedName>
</protein>
<name>A0A369JMM4_HYPMA</name>